<keyword evidence="2" id="KW-1185">Reference proteome</keyword>
<dbReference type="EMBL" id="CP014145">
    <property type="protein sequence ID" value="AMB58601.1"/>
    <property type="molecule type" value="Genomic_DNA"/>
</dbReference>
<name>A0A0X8E412_9MICO</name>
<dbReference type="InterPro" id="IPR011009">
    <property type="entry name" value="Kinase-like_dom_sf"/>
</dbReference>
<dbReference type="KEGG" id="mvd:AWU67_06710"/>
<reference evidence="1 2" key="1">
    <citation type="journal article" date="2016" name="J. Biotechnol.">
        <title>First complete genome sequence of a species in the genus Microterricola, an extremophilic cold active enzyme producing bacterial strain ERGS5:02 isolated from Sikkim Himalaya.</title>
        <authorList>
            <person name="Himanshu"/>
            <person name="Swarnkar M.K."/>
            <person name="Singh D."/>
            <person name="Kumar R."/>
        </authorList>
    </citation>
    <scope>NUCLEOTIDE SEQUENCE [LARGE SCALE GENOMIC DNA]</scope>
    <source>
        <strain evidence="1 2">ERGS5:02</strain>
    </source>
</reference>
<protein>
    <recommendedName>
        <fullName evidence="3">Aminoglycoside phosphotransferase domain-containing protein</fullName>
    </recommendedName>
</protein>
<evidence type="ECO:0000313" key="1">
    <source>
        <dbReference type="EMBL" id="AMB58601.1"/>
    </source>
</evidence>
<evidence type="ECO:0008006" key="3">
    <source>
        <dbReference type="Google" id="ProtNLM"/>
    </source>
</evidence>
<gene>
    <name evidence="1" type="ORF">AWU67_06710</name>
</gene>
<proteinExistence type="predicted"/>
<organism evidence="1 2">
    <name type="scientific">Microterricola viridarii</name>
    <dbReference type="NCBI Taxonomy" id="412690"/>
    <lineage>
        <taxon>Bacteria</taxon>
        <taxon>Bacillati</taxon>
        <taxon>Actinomycetota</taxon>
        <taxon>Actinomycetes</taxon>
        <taxon>Micrococcales</taxon>
        <taxon>Microbacteriaceae</taxon>
        <taxon>Microterricola</taxon>
    </lineage>
</organism>
<dbReference type="Proteomes" id="UP000058305">
    <property type="component" value="Chromosome"/>
</dbReference>
<dbReference type="AlphaFoldDB" id="A0A0X8E412"/>
<sequence>MESSTKNRQSVATLLAMIERAYGADLVPVDDDFATELGHGWFNVASRLRLRDGRDVVMKIAPPGATRSPR</sequence>
<accession>A0A0X8E412</accession>
<dbReference type="SUPFAM" id="SSF56112">
    <property type="entry name" value="Protein kinase-like (PK-like)"/>
    <property type="match status" value="1"/>
</dbReference>
<reference evidence="2" key="2">
    <citation type="submission" date="2016-01" db="EMBL/GenBank/DDBJ databases">
        <title>First complete genome sequence of a species in the genus Microterricola, an extremophilic cold active enzyme producing strain ERGS5:02 isolated from Sikkim Himalaya.</title>
        <authorList>
            <person name="Kumar R."/>
            <person name="Singh D."/>
            <person name="Swarnkar M.K."/>
        </authorList>
    </citation>
    <scope>NUCLEOTIDE SEQUENCE [LARGE SCALE GENOMIC DNA]</scope>
    <source>
        <strain evidence="2">ERGS5:02</strain>
    </source>
</reference>
<evidence type="ECO:0000313" key="2">
    <source>
        <dbReference type="Proteomes" id="UP000058305"/>
    </source>
</evidence>